<organism evidence="2 3">
    <name type="scientific">Corynespora cassiicola Philippines</name>
    <dbReference type="NCBI Taxonomy" id="1448308"/>
    <lineage>
        <taxon>Eukaryota</taxon>
        <taxon>Fungi</taxon>
        <taxon>Dikarya</taxon>
        <taxon>Ascomycota</taxon>
        <taxon>Pezizomycotina</taxon>
        <taxon>Dothideomycetes</taxon>
        <taxon>Pleosporomycetidae</taxon>
        <taxon>Pleosporales</taxon>
        <taxon>Corynesporascaceae</taxon>
        <taxon>Corynespora</taxon>
    </lineage>
</organism>
<name>A0A2T2NMJ0_CORCC</name>
<evidence type="ECO:0000313" key="3">
    <source>
        <dbReference type="Proteomes" id="UP000240883"/>
    </source>
</evidence>
<dbReference type="AlphaFoldDB" id="A0A2T2NMJ0"/>
<accession>A0A2T2NMJ0</accession>
<dbReference type="EMBL" id="KZ678136">
    <property type="protein sequence ID" value="PSN66268.1"/>
    <property type="molecule type" value="Genomic_DNA"/>
</dbReference>
<reference evidence="2 3" key="1">
    <citation type="journal article" date="2018" name="Front. Microbiol.">
        <title>Genome-Wide Analysis of Corynespora cassiicola Leaf Fall Disease Putative Effectors.</title>
        <authorList>
            <person name="Lopez D."/>
            <person name="Ribeiro S."/>
            <person name="Label P."/>
            <person name="Fumanal B."/>
            <person name="Venisse J.S."/>
            <person name="Kohler A."/>
            <person name="de Oliveira R.R."/>
            <person name="Labutti K."/>
            <person name="Lipzen A."/>
            <person name="Lail K."/>
            <person name="Bauer D."/>
            <person name="Ohm R.A."/>
            <person name="Barry K.W."/>
            <person name="Spatafora J."/>
            <person name="Grigoriev I.V."/>
            <person name="Martin F.M."/>
            <person name="Pujade-Renaud V."/>
        </authorList>
    </citation>
    <scope>NUCLEOTIDE SEQUENCE [LARGE SCALE GENOMIC DNA]</scope>
    <source>
        <strain evidence="2 3">Philippines</strain>
    </source>
</reference>
<evidence type="ECO:0000256" key="1">
    <source>
        <dbReference type="SAM" id="MobiDB-lite"/>
    </source>
</evidence>
<feature type="compositionally biased region" description="Low complexity" evidence="1">
    <location>
        <begin position="252"/>
        <end position="271"/>
    </location>
</feature>
<sequence length="309" mass="34971">MPTQTITVKLRDLRTTPPPTRLFTLPAARVAQTSAYYRHQLASPLTRHQDGIFRLNFPDFDIFAIYVEWLSSDDIFTKAAFRQLKGSDTPRRSSQRKSPADKARAAYTDYLGAYFLGIWIQDTTFKDALVSIMVSKMNSEDGEGYPREFIKALSPNLVDLIFMERREGAELIKQLIFAAIVRFAEKEDVEAFIAEDGKEQYPFEFTRSLMVFLWEASKETQFQRASSDPKSSGSSQTVSSAQDTIPTASGYSSTLTNTSTETDTTDPGYTSPRSLRRDPQPFDEIFVGLYLCDNHDYFSIVNLMAGEII</sequence>
<feature type="compositionally biased region" description="Polar residues" evidence="1">
    <location>
        <begin position="241"/>
        <end position="251"/>
    </location>
</feature>
<gene>
    <name evidence="2" type="ORF">BS50DRAFT_635412</name>
</gene>
<keyword evidence="3" id="KW-1185">Reference proteome</keyword>
<dbReference type="Proteomes" id="UP000240883">
    <property type="component" value="Unassembled WGS sequence"/>
</dbReference>
<evidence type="ECO:0000313" key="2">
    <source>
        <dbReference type="EMBL" id="PSN66268.1"/>
    </source>
</evidence>
<feature type="compositionally biased region" description="Low complexity" evidence="1">
    <location>
        <begin position="231"/>
        <end position="240"/>
    </location>
</feature>
<protein>
    <submittedName>
        <fullName evidence="2">Uncharacterized protein</fullName>
    </submittedName>
</protein>
<proteinExistence type="predicted"/>
<feature type="region of interest" description="Disordered" evidence="1">
    <location>
        <begin position="224"/>
        <end position="277"/>
    </location>
</feature>
<dbReference type="OrthoDB" id="3798073at2759"/>